<evidence type="ECO:0000313" key="7">
    <source>
        <dbReference type="Proteomes" id="UP000613740"/>
    </source>
</evidence>
<evidence type="ECO:0000256" key="1">
    <source>
        <dbReference type="ARBA" id="ARBA00004202"/>
    </source>
</evidence>
<dbReference type="SUPFAM" id="SSF46938">
    <property type="entry name" value="CRAL/TRIO N-terminal domain"/>
    <property type="match status" value="1"/>
</dbReference>
<dbReference type="SMART" id="SM01100">
    <property type="entry name" value="CRAL_TRIO_N"/>
    <property type="match status" value="1"/>
</dbReference>
<dbReference type="InterPro" id="IPR051026">
    <property type="entry name" value="PI/PC_transfer"/>
</dbReference>
<evidence type="ECO:0000256" key="2">
    <source>
        <dbReference type="ARBA" id="ARBA00004395"/>
    </source>
</evidence>
<dbReference type="Proteomes" id="UP000613740">
    <property type="component" value="Unassembled WGS sequence"/>
</dbReference>
<accession>A0A835T6P0</accession>
<comment type="caution">
    <text evidence="6">The sequence shown here is derived from an EMBL/GenBank/DDBJ whole genome shotgun (WGS) entry which is preliminary data.</text>
</comment>
<dbReference type="GO" id="GO:0005886">
    <property type="term" value="C:plasma membrane"/>
    <property type="evidence" value="ECO:0007669"/>
    <property type="project" value="UniProtKB-SubCell"/>
</dbReference>
<dbReference type="PANTHER" id="PTHR45657:SF1">
    <property type="entry name" value="CRAL-TRIO DOMAIN-CONTAINING PROTEIN YKL091C-RELATED"/>
    <property type="match status" value="1"/>
</dbReference>
<dbReference type="AlphaFoldDB" id="A0A835T6P0"/>
<dbReference type="CDD" id="cd00170">
    <property type="entry name" value="SEC14"/>
    <property type="match status" value="1"/>
</dbReference>
<protein>
    <recommendedName>
        <fullName evidence="5">CRAL-TRIO domain-containing protein</fullName>
    </recommendedName>
</protein>
<dbReference type="SMART" id="SM00516">
    <property type="entry name" value="SEC14"/>
    <property type="match status" value="1"/>
</dbReference>
<evidence type="ECO:0000259" key="5">
    <source>
        <dbReference type="PROSITE" id="PS50191"/>
    </source>
</evidence>
<proteinExistence type="inferred from homology"/>
<comment type="subcellular location">
    <subcellularLocation>
        <location evidence="1">Cell membrane</location>
        <topology evidence="1">Peripheral membrane protein</topology>
    </subcellularLocation>
    <subcellularLocation>
        <location evidence="2">Golgi apparatus membrane</location>
        <topology evidence="2">Peripheral membrane protein</topology>
    </subcellularLocation>
</comment>
<dbReference type="GO" id="GO:0000139">
    <property type="term" value="C:Golgi membrane"/>
    <property type="evidence" value="ECO:0007669"/>
    <property type="project" value="UniProtKB-SubCell"/>
</dbReference>
<gene>
    <name evidence="6" type="ORF">HYH02_010597</name>
</gene>
<dbReference type="Gene3D" id="3.40.525.10">
    <property type="entry name" value="CRAL-TRIO lipid binding domain"/>
    <property type="match status" value="1"/>
</dbReference>
<dbReference type="InterPro" id="IPR036865">
    <property type="entry name" value="CRAL-TRIO_dom_sf"/>
</dbReference>
<organism evidence="6 7">
    <name type="scientific">Chlamydomonas schloesseri</name>
    <dbReference type="NCBI Taxonomy" id="2026947"/>
    <lineage>
        <taxon>Eukaryota</taxon>
        <taxon>Viridiplantae</taxon>
        <taxon>Chlorophyta</taxon>
        <taxon>core chlorophytes</taxon>
        <taxon>Chlorophyceae</taxon>
        <taxon>CS clade</taxon>
        <taxon>Chlamydomonadales</taxon>
        <taxon>Chlamydomonadaceae</taxon>
        <taxon>Chlamydomonas</taxon>
    </lineage>
</organism>
<dbReference type="EMBL" id="JAEHOD010000040">
    <property type="protein sequence ID" value="KAG2439718.1"/>
    <property type="molecule type" value="Genomic_DNA"/>
</dbReference>
<dbReference type="SUPFAM" id="SSF52087">
    <property type="entry name" value="CRAL/TRIO domain"/>
    <property type="match status" value="1"/>
</dbReference>
<evidence type="ECO:0000256" key="3">
    <source>
        <dbReference type="ARBA" id="ARBA00038020"/>
    </source>
</evidence>
<dbReference type="InterPro" id="IPR011074">
    <property type="entry name" value="CRAL/TRIO_N_dom"/>
</dbReference>
<name>A0A835T6P0_9CHLO</name>
<sequence>MGLDDWGLTPEQQDTYVELFRRHLVERDPELWDPEKHDYYTLRRFLRARTYNLQLATEMWVAHIHWCRELYLDHLLQNFEFPERDEILKYFPQGYHKLDKLGRPVYVQLMGGVNISQLLKVADQDRLFMFHLYEYERVRKVVLPFCSRLAGRQIETTFNIMDVKGMGLSQVTGEALKMFQRIAKADQDNYPEMLGHICIINAPAVFRMIWGMAKGFIDIRTQGKIEILGANYKAELLKWIDEDSLMTLFGGGSTGSLADDVGPWNDPELMSATKLWSPPGGRSNQPGPRQ</sequence>
<comment type="similarity">
    <text evidence="3">Belongs to the SFH family.</text>
</comment>
<dbReference type="InterPro" id="IPR036273">
    <property type="entry name" value="CRAL/TRIO_N_dom_sf"/>
</dbReference>
<dbReference type="Pfam" id="PF00650">
    <property type="entry name" value="CRAL_TRIO"/>
    <property type="match status" value="1"/>
</dbReference>
<dbReference type="OrthoDB" id="1434354at2759"/>
<evidence type="ECO:0000313" key="6">
    <source>
        <dbReference type="EMBL" id="KAG2439718.1"/>
    </source>
</evidence>
<evidence type="ECO:0000256" key="4">
    <source>
        <dbReference type="SAM" id="MobiDB-lite"/>
    </source>
</evidence>
<dbReference type="InterPro" id="IPR001251">
    <property type="entry name" value="CRAL-TRIO_dom"/>
</dbReference>
<reference evidence="6" key="1">
    <citation type="journal article" date="2020" name="bioRxiv">
        <title>Comparative genomics of Chlamydomonas.</title>
        <authorList>
            <person name="Craig R.J."/>
            <person name="Hasan A.R."/>
            <person name="Ness R.W."/>
            <person name="Keightley P.D."/>
        </authorList>
    </citation>
    <scope>NUCLEOTIDE SEQUENCE</scope>
    <source>
        <strain evidence="6">CCAP 11/173</strain>
    </source>
</reference>
<dbReference type="PROSITE" id="PS50191">
    <property type="entry name" value="CRAL_TRIO"/>
    <property type="match status" value="1"/>
</dbReference>
<feature type="domain" description="CRAL-TRIO" evidence="5">
    <location>
        <begin position="83"/>
        <end position="257"/>
    </location>
</feature>
<keyword evidence="7" id="KW-1185">Reference proteome</keyword>
<dbReference type="PANTHER" id="PTHR45657">
    <property type="entry name" value="CRAL-TRIO DOMAIN-CONTAINING PROTEIN YKL091C-RELATED"/>
    <property type="match status" value="1"/>
</dbReference>
<feature type="region of interest" description="Disordered" evidence="4">
    <location>
        <begin position="269"/>
        <end position="290"/>
    </location>
</feature>
<dbReference type="Gene3D" id="1.10.8.20">
    <property type="entry name" value="N-terminal domain of phosphatidylinositol transfer protein sec14p"/>
    <property type="match status" value="1"/>
</dbReference>